<evidence type="ECO:0000259" key="2">
    <source>
        <dbReference type="Pfam" id="PF00582"/>
    </source>
</evidence>
<dbReference type="OrthoDB" id="843225at2759"/>
<proteinExistence type="predicted"/>
<dbReference type="PANTHER" id="PTHR31964">
    <property type="entry name" value="ADENINE NUCLEOTIDE ALPHA HYDROLASES-LIKE SUPERFAMILY PROTEIN"/>
    <property type="match status" value="1"/>
</dbReference>
<dbReference type="Pfam" id="PF00582">
    <property type="entry name" value="Usp"/>
    <property type="match status" value="1"/>
</dbReference>
<dbReference type="Gene3D" id="3.40.50.620">
    <property type="entry name" value="HUPs"/>
    <property type="match status" value="1"/>
</dbReference>
<dbReference type="CDD" id="cd23659">
    <property type="entry name" value="USP_At3g01520-like"/>
    <property type="match status" value="1"/>
</dbReference>
<gene>
    <name evidence="4" type="primary">LOC111310566</name>
</gene>
<dbReference type="KEGG" id="dzi:111310566"/>
<protein>
    <submittedName>
        <fullName evidence="4">Uncharacterized protein LOC111310566</fullName>
    </submittedName>
</protein>
<dbReference type="SUPFAM" id="SSF52402">
    <property type="entry name" value="Adenine nucleotide alpha hydrolases-like"/>
    <property type="match status" value="1"/>
</dbReference>
<evidence type="ECO:0000313" key="4">
    <source>
        <dbReference type="RefSeq" id="XP_022765784.1"/>
    </source>
</evidence>
<evidence type="ECO:0000313" key="3">
    <source>
        <dbReference type="Proteomes" id="UP000515121"/>
    </source>
</evidence>
<dbReference type="InterPro" id="IPR006016">
    <property type="entry name" value="UspA"/>
</dbReference>
<dbReference type="AlphaFoldDB" id="A0A6P6ALQ3"/>
<organism evidence="3 4">
    <name type="scientific">Durio zibethinus</name>
    <name type="common">Durian</name>
    <dbReference type="NCBI Taxonomy" id="66656"/>
    <lineage>
        <taxon>Eukaryota</taxon>
        <taxon>Viridiplantae</taxon>
        <taxon>Streptophyta</taxon>
        <taxon>Embryophyta</taxon>
        <taxon>Tracheophyta</taxon>
        <taxon>Spermatophyta</taxon>
        <taxon>Magnoliopsida</taxon>
        <taxon>eudicotyledons</taxon>
        <taxon>Gunneridae</taxon>
        <taxon>Pentapetalae</taxon>
        <taxon>rosids</taxon>
        <taxon>malvids</taxon>
        <taxon>Malvales</taxon>
        <taxon>Malvaceae</taxon>
        <taxon>Helicteroideae</taxon>
        <taxon>Durio</taxon>
    </lineage>
</organism>
<dbReference type="InterPro" id="IPR006015">
    <property type="entry name" value="Universal_stress_UspA"/>
</dbReference>
<feature type="compositionally biased region" description="Polar residues" evidence="1">
    <location>
        <begin position="1"/>
        <end position="10"/>
    </location>
</feature>
<feature type="domain" description="UspA" evidence="2">
    <location>
        <begin position="33"/>
        <end position="192"/>
    </location>
</feature>
<accession>A0A6P6ALQ3</accession>
<dbReference type="GeneID" id="111310566"/>
<evidence type="ECO:0000256" key="1">
    <source>
        <dbReference type="SAM" id="MobiDB-lite"/>
    </source>
</evidence>
<name>A0A6P6ALQ3_DURZI</name>
<dbReference type="RefSeq" id="XP_022765784.1">
    <property type="nucleotide sequence ID" value="XM_022910049.1"/>
</dbReference>
<dbReference type="Proteomes" id="UP000515121">
    <property type="component" value="Unplaced"/>
</dbReference>
<reference evidence="4" key="1">
    <citation type="submission" date="2025-08" db="UniProtKB">
        <authorList>
            <consortium name="RefSeq"/>
        </authorList>
    </citation>
    <scope>IDENTIFICATION</scope>
    <source>
        <tissue evidence="4">Fruit stalk</tissue>
    </source>
</reference>
<feature type="region of interest" description="Disordered" evidence="1">
    <location>
        <begin position="1"/>
        <end position="27"/>
    </location>
</feature>
<dbReference type="PANTHER" id="PTHR31964:SF124">
    <property type="entry name" value="ADENINE NUCLEOTIDE ALPHA HYDROLASES-LIKE SUPERFAMILY PROTEIN"/>
    <property type="match status" value="1"/>
</dbReference>
<dbReference type="PRINTS" id="PR01438">
    <property type="entry name" value="UNVRSLSTRESS"/>
</dbReference>
<dbReference type="InterPro" id="IPR014729">
    <property type="entry name" value="Rossmann-like_a/b/a_fold"/>
</dbReference>
<sequence>METTSTASTVRTEKLQPLQHQPLRPEQGVRKMRAMVGIDESDESFHALQWTLDNLLDRVTAAAPEASEDDGLLITLVHVQQPFYRYLIPAGPGGTAFYMPSSVEESIKNDQEQISKALLNRASHMCKDKMVKVETLILEGDPKEEICQATEQMHVDLLIVGNRNLGKIKRAFLGSVSDYYAHHANCPVLIVKPPKEANEAATNAPN</sequence>
<keyword evidence="3" id="KW-1185">Reference proteome</keyword>